<dbReference type="RefSeq" id="WP_075418922.1">
    <property type="nucleotide sequence ID" value="NZ_MSKL01000029.1"/>
</dbReference>
<dbReference type="PANTHER" id="PTHR22911">
    <property type="entry name" value="ACYL-MALONYL CONDENSING ENZYME-RELATED"/>
    <property type="match status" value="1"/>
</dbReference>
<feature type="transmembrane region" description="Helical" evidence="9">
    <location>
        <begin position="181"/>
        <end position="196"/>
    </location>
</feature>
<feature type="transmembrane region" description="Helical" evidence="9">
    <location>
        <begin position="242"/>
        <end position="265"/>
    </location>
</feature>
<dbReference type="InterPro" id="IPR037185">
    <property type="entry name" value="EmrE-like"/>
</dbReference>
<protein>
    <submittedName>
        <fullName evidence="11">EamA family transporter</fullName>
    </submittedName>
</protein>
<feature type="transmembrane region" description="Helical" evidence="9">
    <location>
        <begin position="272"/>
        <end position="294"/>
    </location>
</feature>
<feature type="transmembrane region" description="Helical" evidence="9">
    <location>
        <begin position="133"/>
        <end position="150"/>
    </location>
</feature>
<evidence type="ECO:0000256" key="2">
    <source>
        <dbReference type="ARBA" id="ARBA00007362"/>
    </source>
</evidence>
<dbReference type="OrthoDB" id="369870at2"/>
<comment type="caution">
    <text evidence="11">The sequence shown here is derived from an EMBL/GenBank/DDBJ whole genome shotgun (WGS) entry which is preliminary data.</text>
</comment>
<dbReference type="GO" id="GO:0005886">
    <property type="term" value="C:plasma membrane"/>
    <property type="evidence" value="ECO:0007669"/>
    <property type="project" value="UniProtKB-SubCell"/>
</dbReference>
<feature type="transmembrane region" description="Helical" evidence="9">
    <location>
        <begin position="300"/>
        <end position="321"/>
    </location>
</feature>
<dbReference type="NCBIfam" id="TIGR00688">
    <property type="entry name" value="rarD"/>
    <property type="match status" value="1"/>
</dbReference>
<evidence type="ECO:0000256" key="5">
    <source>
        <dbReference type="ARBA" id="ARBA00022692"/>
    </source>
</evidence>
<evidence type="ECO:0000256" key="1">
    <source>
        <dbReference type="ARBA" id="ARBA00004651"/>
    </source>
</evidence>
<evidence type="ECO:0000313" key="12">
    <source>
        <dbReference type="Proteomes" id="UP000186394"/>
    </source>
</evidence>
<evidence type="ECO:0000256" key="4">
    <source>
        <dbReference type="ARBA" id="ARBA00022475"/>
    </source>
</evidence>
<dbReference type="EMBL" id="MSKL01000029">
    <property type="protein sequence ID" value="OLO47829.1"/>
    <property type="molecule type" value="Genomic_DNA"/>
</dbReference>
<sequence length="348" mass="36790">MSSSPSASSLEPEASATPGSPAGARGPASASGVLDGTGMALVIGCYTLWGAFPLYFHLLSAAGSVEIIGHRIVWTLGTCLTLIVARRRWASLARVCRTPRLLGALTACGLLVSVNWLVYVYGVNTARTADAALGYFINPLVTVALASLVLRERLRPAHRVSLALAGVAVALLVVLQGSLPWISLVLAFSFALYGLVKKRIGPEVDALSGLAVESAVVSPLALAYLGHMAWQGQSVWQAPDQGWQIMALLVVAGPVTAVPLLLFAAGTRRVPLSVVGMSQYIAPTIQFLLAWGAFHERILPARWAAMVLVWAAVAVFIGDAVRQLIRRPRPRQRPAERPGSRSAPGAGR</sequence>
<evidence type="ECO:0000256" key="6">
    <source>
        <dbReference type="ARBA" id="ARBA00022989"/>
    </source>
</evidence>
<keyword evidence="5 9" id="KW-0812">Transmembrane</keyword>
<dbReference type="InterPro" id="IPR004626">
    <property type="entry name" value="RarD"/>
</dbReference>
<evidence type="ECO:0000256" key="7">
    <source>
        <dbReference type="ARBA" id="ARBA00023136"/>
    </source>
</evidence>
<dbReference type="PANTHER" id="PTHR22911:SF137">
    <property type="entry name" value="SOLUTE CARRIER FAMILY 35 MEMBER G2-RELATED"/>
    <property type="match status" value="1"/>
</dbReference>
<keyword evidence="6 9" id="KW-1133">Transmembrane helix</keyword>
<dbReference type="InterPro" id="IPR000620">
    <property type="entry name" value="EamA_dom"/>
</dbReference>
<dbReference type="AlphaFoldDB" id="A0A1Q8VIC1"/>
<evidence type="ECO:0000313" key="11">
    <source>
        <dbReference type="EMBL" id="OLO47829.1"/>
    </source>
</evidence>
<keyword evidence="7 9" id="KW-0472">Membrane</keyword>
<evidence type="ECO:0000256" key="8">
    <source>
        <dbReference type="SAM" id="MobiDB-lite"/>
    </source>
</evidence>
<keyword evidence="3" id="KW-0813">Transport</keyword>
<evidence type="ECO:0000256" key="3">
    <source>
        <dbReference type="ARBA" id="ARBA00022448"/>
    </source>
</evidence>
<comment type="subcellular location">
    <subcellularLocation>
        <location evidence="1">Cell membrane</location>
        <topology evidence="1">Multi-pass membrane protein</topology>
    </subcellularLocation>
</comment>
<proteinExistence type="inferred from homology"/>
<dbReference type="SUPFAM" id="SSF103481">
    <property type="entry name" value="Multidrug resistance efflux transporter EmrE"/>
    <property type="match status" value="2"/>
</dbReference>
<accession>A0A1Q8VIC1</accession>
<dbReference type="Proteomes" id="UP000186394">
    <property type="component" value="Unassembled WGS sequence"/>
</dbReference>
<feature type="region of interest" description="Disordered" evidence="8">
    <location>
        <begin position="328"/>
        <end position="348"/>
    </location>
</feature>
<feature type="domain" description="EamA" evidence="10">
    <location>
        <begin position="37"/>
        <end position="173"/>
    </location>
</feature>
<keyword evidence="4" id="KW-1003">Cell membrane</keyword>
<feature type="transmembrane region" description="Helical" evidence="9">
    <location>
        <begin position="101"/>
        <end position="121"/>
    </location>
</feature>
<evidence type="ECO:0000256" key="9">
    <source>
        <dbReference type="SAM" id="Phobius"/>
    </source>
</evidence>
<dbReference type="Pfam" id="PF00892">
    <property type="entry name" value="EamA"/>
    <property type="match status" value="2"/>
</dbReference>
<organism evidence="11 12">
    <name type="scientific">Actinomyces oris</name>
    <dbReference type="NCBI Taxonomy" id="544580"/>
    <lineage>
        <taxon>Bacteria</taxon>
        <taxon>Bacillati</taxon>
        <taxon>Actinomycetota</taxon>
        <taxon>Actinomycetes</taxon>
        <taxon>Actinomycetales</taxon>
        <taxon>Actinomycetaceae</taxon>
        <taxon>Actinomyces</taxon>
    </lineage>
</organism>
<feature type="transmembrane region" description="Helical" evidence="9">
    <location>
        <begin position="33"/>
        <end position="52"/>
    </location>
</feature>
<comment type="similarity">
    <text evidence="2">Belongs to the EamA transporter family.</text>
</comment>
<feature type="domain" description="EamA" evidence="10">
    <location>
        <begin position="184"/>
        <end position="316"/>
    </location>
</feature>
<gene>
    <name evidence="11" type="ORF">BKH28_11480</name>
</gene>
<name>A0A1Q8VIC1_9ACTO</name>
<feature type="region of interest" description="Disordered" evidence="8">
    <location>
        <begin position="1"/>
        <end position="25"/>
    </location>
</feature>
<feature type="transmembrane region" description="Helical" evidence="9">
    <location>
        <begin position="157"/>
        <end position="175"/>
    </location>
</feature>
<feature type="transmembrane region" description="Helical" evidence="9">
    <location>
        <begin position="208"/>
        <end position="230"/>
    </location>
</feature>
<evidence type="ECO:0000259" key="10">
    <source>
        <dbReference type="Pfam" id="PF00892"/>
    </source>
</evidence>
<reference evidence="11 12" key="1">
    <citation type="submission" date="2016-12" db="EMBL/GenBank/DDBJ databases">
        <title>Genomic comparison of strains in the 'Actinomyces naeslundii' group.</title>
        <authorList>
            <person name="Mughal S.R."/>
            <person name="Do T."/>
            <person name="Gilbert S.C."/>
            <person name="Witherden E.A."/>
            <person name="Didelot X."/>
            <person name="Beighton D."/>
        </authorList>
    </citation>
    <scope>NUCLEOTIDE SEQUENCE [LARGE SCALE GENOMIC DNA]</scope>
    <source>
        <strain evidence="11 12">P6N</strain>
    </source>
</reference>